<feature type="region of interest" description="Disordered" evidence="2">
    <location>
        <begin position="1"/>
        <end position="30"/>
    </location>
</feature>
<feature type="compositionally biased region" description="Polar residues" evidence="2">
    <location>
        <begin position="610"/>
        <end position="621"/>
    </location>
</feature>
<evidence type="ECO:0000313" key="4">
    <source>
        <dbReference type="EMBL" id="CAH1114169.1"/>
    </source>
</evidence>
<dbReference type="SUPFAM" id="SSF49879">
    <property type="entry name" value="SMAD/FHA domain"/>
    <property type="match status" value="1"/>
</dbReference>
<gene>
    <name evidence="4" type="ORF">PSYICH_LOCUS14779</name>
</gene>
<feature type="compositionally biased region" description="Basic and acidic residues" evidence="2">
    <location>
        <begin position="576"/>
        <end position="597"/>
    </location>
</feature>
<dbReference type="EMBL" id="OV651820">
    <property type="protein sequence ID" value="CAH1114169.1"/>
    <property type="molecule type" value="Genomic_DNA"/>
</dbReference>
<dbReference type="OrthoDB" id="433755at2759"/>
<dbReference type="InterPro" id="IPR050923">
    <property type="entry name" value="Cell_Proc_Reg/RNA_Proc"/>
</dbReference>
<dbReference type="AlphaFoldDB" id="A0A9P0GHT5"/>
<feature type="domain" description="FHA" evidence="3">
    <location>
        <begin position="138"/>
        <end position="194"/>
    </location>
</feature>
<dbReference type="PROSITE" id="PS50006">
    <property type="entry name" value="FHA_DOMAIN"/>
    <property type="match status" value="1"/>
</dbReference>
<dbReference type="CDD" id="cd19856">
    <property type="entry name" value="DSRM_Kanadaptin"/>
    <property type="match status" value="1"/>
</dbReference>
<evidence type="ECO:0000256" key="1">
    <source>
        <dbReference type="SAM" id="Coils"/>
    </source>
</evidence>
<feature type="region of interest" description="Disordered" evidence="2">
    <location>
        <begin position="559"/>
        <end position="631"/>
    </location>
</feature>
<dbReference type="SMART" id="SM00240">
    <property type="entry name" value="FHA"/>
    <property type="match status" value="1"/>
</dbReference>
<evidence type="ECO:0000256" key="2">
    <source>
        <dbReference type="SAM" id="MobiDB-lite"/>
    </source>
</evidence>
<feature type="compositionally biased region" description="Low complexity" evidence="2">
    <location>
        <begin position="811"/>
        <end position="823"/>
    </location>
</feature>
<dbReference type="InterPro" id="IPR000253">
    <property type="entry name" value="FHA_dom"/>
</dbReference>
<feature type="compositionally biased region" description="Acidic residues" evidence="2">
    <location>
        <begin position="565"/>
        <end position="575"/>
    </location>
</feature>
<feature type="compositionally biased region" description="Polar residues" evidence="2">
    <location>
        <begin position="868"/>
        <end position="884"/>
    </location>
</feature>
<organism evidence="4 5">
    <name type="scientific">Psylliodes chrysocephalus</name>
    <dbReference type="NCBI Taxonomy" id="3402493"/>
    <lineage>
        <taxon>Eukaryota</taxon>
        <taxon>Metazoa</taxon>
        <taxon>Ecdysozoa</taxon>
        <taxon>Arthropoda</taxon>
        <taxon>Hexapoda</taxon>
        <taxon>Insecta</taxon>
        <taxon>Pterygota</taxon>
        <taxon>Neoptera</taxon>
        <taxon>Endopterygota</taxon>
        <taxon>Coleoptera</taxon>
        <taxon>Polyphaga</taxon>
        <taxon>Cucujiformia</taxon>
        <taxon>Chrysomeloidea</taxon>
        <taxon>Chrysomelidae</taxon>
        <taxon>Galerucinae</taxon>
        <taxon>Alticini</taxon>
        <taxon>Psylliodes</taxon>
    </lineage>
</organism>
<dbReference type="Proteomes" id="UP001153636">
    <property type="component" value="Chromosome 8"/>
</dbReference>
<dbReference type="InterPro" id="IPR008984">
    <property type="entry name" value="SMAD_FHA_dom_sf"/>
</dbReference>
<feature type="compositionally biased region" description="Acidic residues" evidence="2">
    <location>
        <begin position="275"/>
        <end position="285"/>
    </location>
</feature>
<name>A0A9P0GHT5_9CUCU</name>
<sequence length="884" mass="101454">MESLPEQEDKDPPKAAIVNKPVKQPENPFKKPILFGKIGRLPKKLSPKEAESIDTSEINSTVSDKIGDTIKYESNVQPNCLKDPPVAAQQLSENAVLLPYIEPDWSGLPESKSRDFIFEVLKNGAIIETINLMAKPFWLFGRLANCDVCMQHPTISRYHAVLQYRQKPSKTEGPGFYIYDLDSTHGTFLNKNRLKPKVFVRIQVGHLLKLGCSTRSYILNGPEYDEEEESELSVTELKQKRQDEILKRAEEKLKIEKELEEKKKKEEERGVDWGLGEDADEETDLSENPYAQTNNEELYLDDPKKALRGFFEREGLDLEYDCNEQGIGQFLCRVELPVDDEMGRPIVAEVLHKGKKKEAVIQCALEACRILDRYGMLRQATHESRKRKAKNWEENDFYDSDEDTFFDRTGTIEKKREKRMNTKATQKVETYESLNEKEKSISKQISELEAQLASYQTKGDGNGRETEEEDSLDTYMERLKDTKTDKKAISSLKMELAHLRIEHAKVIRLVNIAKPANLPALEKPHSSTNTDTKPKHLFNTLCFGKQKVTKFVFDRSKKDDVVPNDMDDEEEDAETVEEKVEEKMEEETKMEETKVTENQENTNADDDVRNQNVSEENLSTTSHERDDLSSSLSSSQLFANECLKILQDDSMSYEKLESIWGKNLVHAGKYKENIEKIVDTLKKLATNGDRMNLDFKILSAKMKKILKLMLDMEREDRDSNLEHRISSELKRLISEISSIKEQKCKDRETVKKVVNEVQNVTAAILKDLRVPQFEDEEMSSPVRLEDGIDVISAASESVNTNISPVDVLPENNSSNVVGSSSNNLDENKKKKKNQRRIHQKQEKVEQERQKGYVEDASRENYCMWVPPNDQSGDGKTNLNDKYGY</sequence>
<keyword evidence="5" id="KW-1185">Reference proteome</keyword>
<evidence type="ECO:0000313" key="5">
    <source>
        <dbReference type="Proteomes" id="UP001153636"/>
    </source>
</evidence>
<feature type="coiled-coil region" evidence="1">
    <location>
        <begin position="431"/>
        <end position="458"/>
    </location>
</feature>
<feature type="compositionally biased region" description="Basic residues" evidence="2">
    <location>
        <begin position="829"/>
        <end position="838"/>
    </location>
</feature>
<feature type="region of interest" description="Disordered" evidence="2">
    <location>
        <begin position="802"/>
        <end position="884"/>
    </location>
</feature>
<reference evidence="4" key="1">
    <citation type="submission" date="2022-01" db="EMBL/GenBank/DDBJ databases">
        <authorList>
            <person name="King R."/>
        </authorList>
    </citation>
    <scope>NUCLEOTIDE SEQUENCE</scope>
</reference>
<dbReference type="CDD" id="cd22677">
    <property type="entry name" value="FHA_Kanadaptin"/>
    <property type="match status" value="1"/>
</dbReference>
<dbReference type="Gene3D" id="2.60.200.20">
    <property type="match status" value="1"/>
</dbReference>
<protein>
    <recommendedName>
        <fullName evidence="3">FHA domain-containing protein</fullName>
    </recommendedName>
</protein>
<evidence type="ECO:0000259" key="3">
    <source>
        <dbReference type="PROSITE" id="PS50006"/>
    </source>
</evidence>
<feature type="compositionally biased region" description="Basic and acidic residues" evidence="2">
    <location>
        <begin position="839"/>
        <end position="858"/>
    </location>
</feature>
<accession>A0A9P0GHT5</accession>
<feature type="region of interest" description="Disordered" evidence="2">
    <location>
        <begin position="266"/>
        <end position="296"/>
    </location>
</feature>
<proteinExistence type="predicted"/>
<keyword evidence="1" id="KW-0175">Coiled coil</keyword>
<dbReference type="Pfam" id="PF00498">
    <property type="entry name" value="FHA"/>
    <property type="match status" value="1"/>
</dbReference>
<dbReference type="PANTHER" id="PTHR23308">
    <property type="entry name" value="NUCLEAR INHIBITOR OF PROTEIN PHOSPHATASE-1"/>
    <property type="match status" value="1"/>
</dbReference>